<evidence type="ECO:0000313" key="2">
    <source>
        <dbReference type="Proteomes" id="UP001432027"/>
    </source>
</evidence>
<feature type="non-terminal residue" evidence="1">
    <location>
        <position position="67"/>
    </location>
</feature>
<gene>
    <name evidence="1" type="ORF">PENTCL1PPCAC_10116</name>
</gene>
<proteinExistence type="predicted"/>
<dbReference type="EMBL" id="BTSX01000003">
    <property type="protein sequence ID" value="GMS87941.1"/>
    <property type="molecule type" value="Genomic_DNA"/>
</dbReference>
<feature type="non-terminal residue" evidence="1">
    <location>
        <position position="1"/>
    </location>
</feature>
<keyword evidence="2" id="KW-1185">Reference proteome</keyword>
<organism evidence="1 2">
    <name type="scientific">Pristionchus entomophagus</name>
    <dbReference type="NCBI Taxonomy" id="358040"/>
    <lineage>
        <taxon>Eukaryota</taxon>
        <taxon>Metazoa</taxon>
        <taxon>Ecdysozoa</taxon>
        <taxon>Nematoda</taxon>
        <taxon>Chromadorea</taxon>
        <taxon>Rhabditida</taxon>
        <taxon>Rhabditina</taxon>
        <taxon>Diplogasteromorpha</taxon>
        <taxon>Diplogasteroidea</taxon>
        <taxon>Neodiplogasteridae</taxon>
        <taxon>Pristionchus</taxon>
    </lineage>
</organism>
<evidence type="ECO:0000313" key="1">
    <source>
        <dbReference type="EMBL" id="GMS87941.1"/>
    </source>
</evidence>
<protein>
    <submittedName>
        <fullName evidence="1">Uncharacterized protein</fullName>
    </submittedName>
</protein>
<sequence length="67" mass="7816">RPFCNRTSTRRERAAAIAVIFLKRGADESGVRPQCARKRRRRNRAYLDSLVHSAIVHLREETKQRPS</sequence>
<name>A0AAV5SX84_9BILA</name>
<accession>A0AAV5SX84</accession>
<dbReference type="AlphaFoldDB" id="A0AAV5SX84"/>
<reference evidence="1" key="1">
    <citation type="submission" date="2023-10" db="EMBL/GenBank/DDBJ databases">
        <title>Genome assembly of Pristionchus species.</title>
        <authorList>
            <person name="Yoshida K."/>
            <person name="Sommer R.J."/>
        </authorList>
    </citation>
    <scope>NUCLEOTIDE SEQUENCE</scope>
    <source>
        <strain evidence="1">RS0144</strain>
    </source>
</reference>
<dbReference type="Proteomes" id="UP001432027">
    <property type="component" value="Unassembled WGS sequence"/>
</dbReference>
<comment type="caution">
    <text evidence="1">The sequence shown here is derived from an EMBL/GenBank/DDBJ whole genome shotgun (WGS) entry which is preliminary data.</text>
</comment>